<dbReference type="GO" id="GO:0016020">
    <property type="term" value="C:membrane"/>
    <property type="evidence" value="ECO:0007669"/>
    <property type="project" value="InterPro"/>
</dbReference>
<organism evidence="5 6">
    <name type="scientific">Acinetobacter wuhouensis</name>
    <dbReference type="NCBI Taxonomy" id="1879050"/>
    <lineage>
        <taxon>Bacteria</taxon>
        <taxon>Pseudomonadati</taxon>
        <taxon>Pseudomonadota</taxon>
        <taxon>Gammaproteobacteria</taxon>
        <taxon>Moraxellales</taxon>
        <taxon>Moraxellaceae</taxon>
        <taxon>Acinetobacter</taxon>
    </lineage>
</organism>
<dbReference type="EMBL" id="CP033133">
    <property type="protein sequence ID" value="AYO53082.1"/>
    <property type="molecule type" value="Genomic_DNA"/>
</dbReference>
<evidence type="ECO:0000256" key="2">
    <source>
        <dbReference type="ARBA" id="ARBA00022448"/>
    </source>
</evidence>
<feature type="signal peptide" evidence="4">
    <location>
        <begin position="1"/>
        <end position="24"/>
    </location>
</feature>
<dbReference type="GO" id="GO:0015288">
    <property type="term" value="F:porin activity"/>
    <property type="evidence" value="ECO:0007669"/>
    <property type="project" value="TreeGrafter"/>
</dbReference>
<evidence type="ECO:0000256" key="1">
    <source>
        <dbReference type="ARBA" id="ARBA00009075"/>
    </source>
</evidence>
<evidence type="ECO:0000256" key="4">
    <source>
        <dbReference type="SAM" id="SignalP"/>
    </source>
</evidence>
<proteinExistence type="inferred from homology"/>
<evidence type="ECO:0000313" key="6">
    <source>
        <dbReference type="Proteomes" id="UP000279962"/>
    </source>
</evidence>
<dbReference type="AlphaFoldDB" id="A0A3G2SZH3"/>
<dbReference type="InterPro" id="IPR005318">
    <property type="entry name" value="OM_porin_bac"/>
</dbReference>
<gene>
    <name evidence="5" type="ORF">CDG68_05115</name>
</gene>
<dbReference type="Pfam" id="PF03573">
    <property type="entry name" value="OprD"/>
    <property type="match status" value="1"/>
</dbReference>
<dbReference type="Gene3D" id="2.40.160.10">
    <property type="entry name" value="Porin"/>
    <property type="match status" value="1"/>
</dbReference>
<comment type="similarity">
    <text evidence="1">Belongs to the outer membrane porin (Opr) (TC 1.B.25) family.</text>
</comment>
<sequence length="430" mass="48648">MRRQSLWIAMCTATAVLGTTATHAAFVEDSQVQLKFRNFFLDRQIDQPDQTKPQDFGSWSQGVTLDAKSGYAELGSVQVGVDVLAQYALRLSGDRGDNDYVMPYDYNSKEQARDNAKLGATLKAKISQTELKVGEILPMSPVVHFDPSRQLLTTFEGAWLESKDLKNTKFTLGYLDGVDARYENQVHDFGLWPNELNTDKGKVREGDSKSMLIAGVDYHVTPELAASYFYADVDNIYRQNYLGLAFNKKLDEHNKIATHIRYFDNQDSGDAIYGEIDNQALSLRGAWTHDKHTIDAGYQQIFGDTGNVNAMFPTLSGWVPQPYLVNWSVASFIRKDERSWSLGYTYDFKDTIAKGLTVTARHYDGSNIKNNNGTRGKEQEDNLIVNYVIPEGKLKGLGFQWMYINVNYANVPGFVDLQEHRVATTYTYRF</sequence>
<dbReference type="PANTHER" id="PTHR34596:SF2">
    <property type="entry name" value="CHITOPORIN"/>
    <property type="match status" value="1"/>
</dbReference>
<dbReference type="InterPro" id="IPR023614">
    <property type="entry name" value="Porin_dom_sf"/>
</dbReference>
<name>A0A3G2SZH3_9GAMM</name>
<keyword evidence="2" id="KW-0813">Transport</keyword>
<dbReference type="Proteomes" id="UP000279962">
    <property type="component" value="Chromosome"/>
</dbReference>
<dbReference type="PANTHER" id="PTHR34596">
    <property type="entry name" value="CHITOPORIN"/>
    <property type="match status" value="1"/>
</dbReference>
<evidence type="ECO:0000256" key="3">
    <source>
        <dbReference type="ARBA" id="ARBA00022729"/>
    </source>
</evidence>
<dbReference type="RefSeq" id="WP_087552212.1">
    <property type="nucleotide sequence ID" value="NZ_CP033133.1"/>
</dbReference>
<accession>A0A3G2SZH3</accession>
<keyword evidence="3 4" id="KW-0732">Signal</keyword>
<reference evidence="5 6" key="1">
    <citation type="submission" date="2018-10" db="EMBL/GenBank/DDBJ databases">
        <title>The complete genome of Acinetobacter wuhouensis strain WCHAW010062.</title>
        <authorList>
            <person name="Hu Y."/>
            <person name="Long H."/>
            <person name="Feng Y."/>
            <person name="Zong Z."/>
        </authorList>
    </citation>
    <scope>NUCLEOTIDE SEQUENCE [LARGE SCALE GENOMIC DNA]</scope>
    <source>
        <strain evidence="5 6">WCHAW010062</strain>
    </source>
</reference>
<feature type="chain" id="PRO_5018188318" evidence="4">
    <location>
        <begin position="25"/>
        <end position="430"/>
    </location>
</feature>
<evidence type="ECO:0000313" key="5">
    <source>
        <dbReference type="EMBL" id="AYO53082.1"/>
    </source>
</evidence>
<protein>
    <submittedName>
        <fullName evidence="5">Outer membrane porin, OprD family</fullName>
    </submittedName>
</protein>